<sequence>MITPMERKKIGFSLLSSGTDMKKYVDVYNLFAEKGYTKDLCEAYSDAFIDNAKKPSYFDVIQLASLYDRIHDYKTSYFYLEKLEDKKLSGDEKFAFCVEMLKTISKIGNWREAVDFRTKNINFLQKQTSKVSLQRQADLYMALALTDCAAKDYPPALKLLKFGYKPQGAKDTTLLEIFITVVYIFAKAKDEEGLEGALQNAVSCLGLFKQFDFPWQSDYYHQRIEDAANGII</sequence>
<dbReference type="PATRIC" id="fig|1341157.4.peg.2484"/>
<proteinExistence type="predicted"/>
<dbReference type="Proteomes" id="UP000019365">
    <property type="component" value="Unassembled WGS sequence"/>
</dbReference>
<comment type="caution">
    <text evidence="1">The sequence shown here is derived from an EMBL/GenBank/DDBJ whole genome shotgun (WGS) entry which is preliminary data.</text>
</comment>
<dbReference type="OrthoDB" id="1818606at2"/>
<keyword evidence="2" id="KW-1185">Reference proteome</keyword>
<organism evidence="1 2">
    <name type="scientific">Ruminococcus flavefaciens 007c</name>
    <dbReference type="NCBI Taxonomy" id="1341157"/>
    <lineage>
        <taxon>Bacteria</taxon>
        <taxon>Bacillati</taxon>
        <taxon>Bacillota</taxon>
        <taxon>Clostridia</taxon>
        <taxon>Eubacteriales</taxon>
        <taxon>Oscillospiraceae</taxon>
        <taxon>Ruminococcus</taxon>
    </lineage>
</organism>
<dbReference type="RefSeq" id="WP_037300187.1">
    <property type="nucleotide sequence ID" value="NZ_ATAX01000028.1"/>
</dbReference>
<dbReference type="EMBL" id="ATAX01000028">
    <property type="protein sequence ID" value="EWM53001.1"/>
    <property type="molecule type" value="Genomic_DNA"/>
</dbReference>
<dbReference type="AlphaFoldDB" id="W7UD49"/>
<accession>W7UD49</accession>
<evidence type="ECO:0000313" key="1">
    <source>
        <dbReference type="EMBL" id="EWM53001.1"/>
    </source>
</evidence>
<evidence type="ECO:0000313" key="2">
    <source>
        <dbReference type="Proteomes" id="UP000019365"/>
    </source>
</evidence>
<gene>
    <name evidence="1" type="ORF">RF007C_15425</name>
</gene>
<name>W7UD49_RUMFL</name>
<reference evidence="1 2" key="1">
    <citation type="journal article" date="2014" name="PLoS ONE">
        <title>Rumen cellulosomics: divergent fiber-degrading strategies revealed by comparative genome-wide analysis of six ruminococcal strains.</title>
        <authorList>
            <person name="Dassa B."/>
            <person name="Borovok I."/>
            <person name="Ruimy-Israeli V."/>
            <person name="Lamed R."/>
            <person name="Flint H.J."/>
            <person name="Duncan S.H."/>
            <person name="Henrissat B."/>
            <person name="Coutinho P."/>
            <person name="Morrison M."/>
            <person name="Mosoni P."/>
            <person name="Yeoman C.J."/>
            <person name="White B.A."/>
            <person name="Bayer E.A."/>
        </authorList>
    </citation>
    <scope>NUCLEOTIDE SEQUENCE [LARGE SCALE GENOMIC DNA]</scope>
    <source>
        <strain evidence="1 2">007c</strain>
    </source>
</reference>
<protein>
    <submittedName>
        <fullName evidence="1">Uncharacterized protein</fullName>
    </submittedName>
</protein>